<protein>
    <submittedName>
        <fullName evidence="1">Sodium/hydrogen exchanger 2</fullName>
    </submittedName>
</protein>
<proteinExistence type="predicted"/>
<accession>A0A1D6JUM8</accession>
<dbReference type="ExpressionAtlas" id="A0A1D6JUM8">
    <property type="expression patterns" value="baseline and differential"/>
</dbReference>
<evidence type="ECO:0000313" key="1">
    <source>
        <dbReference type="EMBL" id="ONL95515.1"/>
    </source>
</evidence>
<gene>
    <name evidence="1" type="ORF">ZEAMMB73_Zm00001d028330</name>
</gene>
<dbReference type="EMBL" id="CM007647">
    <property type="protein sequence ID" value="ONL95515.1"/>
    <property type="molecule type" value="Genomic_DNA"/>
</dbReference>
<dbReference type="AlphaFoldDB" id="A0A1D6JUM8"/>
<reference evidence="1" key="1">
    <citation type="submission" date="2015-12" db="EMBL/GenBank/DDBJ databases">
        <title>Update maize B73 reference genome by single molecule sequencing technologies.</title>
        <authorList>
            <consortium name="Maize Genome Sequencing Project"/>
            <person name="Ware D."/>
        </authorList>
    </citation>
    <scope>NUCLEOTIDE SEQUENCE [LARGE SCALE GENOMIC DNA]</scope>
    <source>
        <tissue evidence="1">Seedling</tissue>
    </source>
</reference>
<organism evidence="1">
    <name type="scientific">Zea mays</name>
    <name type="common">Maize</name>
    <dbReference type="NCBI Taxonomy" id="4577"/>
    <lineage>
        <taxon>Eukaryota</taxon>
        <taxon>Viridiplantae</taxon>
        <taxon>Streptophyta</taxon>
        <taxon>Embryophyta</taxon>
        <taxon>Tracheophyta</taxon>
        <taxon>Spermatophyta</taxon>
        <taxon>Magnoliopsida</taxon>
        <taxon>Liliopsida</taxon>
        <taxon>Poales</taxon>
        <taxon>Poaceae</taxon>
        <taxon>PACMAD clade</taxon>
        <taxon>Panicoideae</taxon>
        <taxon>Andropogonodae</taxon>
        <taxon>Andropogoneae</taxon>
        <taxon>Tripsacinae</taxon>
        <taxon>Zea</taxon>
    </lineage>
</organism>
<name>A0A1D6JUM8_MAIZE</name>
<sequence>MMLMAYLSYMLAELAKCNRKFEGHNQYGHLLLIMHSLVMLMLMYYWMDHRHAFATLSFIFETFLFLYVGMDALDIEKWKIVGQTYRHTLSLFLSLHCSTRRSFFWICIFYHVQPGKVYRFEQHHFSLGAGFKSCFCFPTILSIKFDQKTPNGKISFRQQVSL</sequence>